<feature type="transmembrane region" description="Helical" evidence="1">
    <location>
        <begin position="75"/>
        <end position="92"/>
    </location>
</feature>
<feature type="transmembrane region" description="Helical" evidence="1">
    <location>
        <begin position="154"/>
        <end position="171"/>
    </location>
</feature>
<keyword evidence="1" id="KW-1133">Transmembrane helix</keyword>
<feature type="transmembrane region" description="Helical" evidence="1">
    <location>
        <begin position="98"/>
        <end position="120"/>
    </location>
</feature>
<comment type="caution">
    <text evidence="2">The sequence shown here is derived from an EMBL/GenBank/DDBJ whole genome shotgun (WGS) entry which is preliminary data.</text>
</comment>
<protein>
    <submittedName>
        <fullName evidence="2">Uncharacterized protein</fullName>
    </submittedName>
</protein>
<feature type="transmembrane region" description="Helical" evidence="1">
    <location>
        <begin position="392"/>
        <end position="413"/>
    </location>
</feature>
<feature type="transmembrane region" description="Helical" evidence="1">
    <location>
        <begin position="127"/>
        <end position="148"/>
    </location>
</feature>
<proteinExistence type="predicted"/>
<gene>
    <name evidence="2" type="ORF">SGN30_19055</name>
</gene>
<feature type="transmembrane region" description="Helical" evidence="1">
    <location>
        <begin position="333"/>
        <end position="357"/>
    </location>
</feature>
<feature type="transmembrane region" description="Helical" evidence="1">
    <location>
        <begin position="302"/>
        <end position="327"/>
    </location>
</feature>
<feature type="transmembrane region" description="Helical" evidence="1">
    <location>
        <begin position="229"/>
        <end position="251"/>
    </location>
</feature>
<organism evidence="2 3">
    <name type="scientific">Delftia acidovorans</name>
    <name type="common">Pseudomonas acidovorans</name>
    <name type="synonym">Comamonas acidovorans</name>
    <dbReference type="NCBI Taxonomy" id="80866"/>
    <lineage>
        <taxon>Bacteria</taxon>
        <taxon>Pseudomonadati</taxon>
        <taxon>Pseudomonadota</taxon>
        <taxon>Betaproteobacteria</taxon>
        <taxon>Burkholderiales</taxon>
        <taxon>Comamonadaceae</taxon>
        <taxon>Delftia</taxon>
    </lineage>
</organism>
<keyword evidence="1" id="KW-0812">Transmembrane</keyword>
<accession>A0AAJ2R032</accession>
<dbReference type="AlphaFoldDB" id="A0AAJ2R032"/>
<evidence type="ECO:0000256" key="1">
    <source>
        <dbReference type="SAM" id="Phobius"/>
    </source>
</evidence>
<dbReference type="RefSeq" id="WP_319074876.1">
    <property type="nucleotide sequence ID" value="NZ_JAWWMZ010000007.1"/>
</dbReference>
<dbReference type="EMBL" id="JAWWMZ010000007">
    <property type="protein sequence ID" value="MDX4955519.1"/>
    <property type="molecule type" value="Genomic_DNA"/>
</dbReference>
<sequence>MFSKLDKYNSYAKKGVIPLLCIFLLLNIFLLSKYIFHEYLAYFHSDSAAKVLLAVEIYDRGDFFPKDWNYVNSDLFIVFGHVFIIPLLKFMMPGYEVHAISGFISAFLIMLGVAALLGAMKVPRTRVIAVLAVVSAGFSGFVAENFYGQVSYGPAIYLTCFLLCSCIHFLDDGRIGSGRAWAGLFFVILFLVVWANPVRALVIYCIPLFCALAYPLICDTSISLRSKNALKVLCCLLFFSIIVGGVLHILTLRGVNNVYGVASAKWLSYDLMVRNIGLLMQEFLAILGGIPPANDSVTSIWGIYFAARLMAALLIMVLVPVTVLRIFAKNSVIGTIPVIFSVIAFLIILFFQVFTSVPEMSDSIQSARYLVPSVFLLVLLTLVHPMDYKRDFIFSAALLAVLSVNIVSAYFNYFRSNINSQVSINSGEIIEGRVKFIEFLAENKLNYGYATFWNSGKNSVLSDGRSLIRQVLINGGLPMPMRHLSSNAWYLPDAWTGETFLMLNQEESKAIDWARMKRMGAVPYRVLKYEQFEFYVFKENIAGIIPGWDYEYRKEQSFRADPQSLTQVGKYIGSADNDGGVIVADKGARGAVHYGPYINVGAGNYVVTFNVDAEFNEKGSVRLDVASAPDQRIINEITLDQMDKPFEMLVIVNKLRTLEFRVWALGEGKISFKSVGIRRVID</sequence>
<feature type="transmembrane region" description="Helical" evidence="1">
    <location>
        <begin position="178"/>
        <end position="195"/>
    </location>
</feature>
<feature type="transmembrane region" description="Helical" evidence="1">
    <location>
        <begin position="15"/>
        <end position="36"/>
    </location>
</feature>
<evidence type="ECO:0000313" key="3">
    <source>
        <dbReference type="Proteomes" id="UP001287445"/>
    </source>
</evidence>
<feature type="transmembrane region" description="Helical" evidence="1">
    <location>
        <begin position="201"/>
        <end position="217"/>
    </location>
</feature>
<keyword evidence="1" id="KW-0472">Membrane</keyword>
<name>A0AAJ2R032_DELAC</name>
<dbReference type="Proteomes" id="UP001287445">
    <property type="component" value="Unassembled WGS sequence"/>
</dbReference>
<evidence type="ECO:0000313" key="2">
    <source>
        <dbReference type="EMBL" id="MDX4955519.1"/>
    </source>
</evidence>
<reference evidence="2" key="1">
    <citation type="submission" date="2023-11" db="EMBL/GenBank/DDBJ databases">
        <title>Identification and selenium tolerance of Delftia acidovorans R3-25.</title>
        <authorList>
            <person name="Zhang S."/>
            <person name="Liu Y."/>
            <person name="Guo Y."/>
        </authorList>
    </citation>
    <scope>NUCLEOTIDE SEQUENCE</scope>
    <source>
        <strain evidence="2">R3-25</strain>
    </source>
</reference>
<feature type="transmembrane region" description="Helical" evidence="1">
    <location>
        <begin position="369"/>
        <end position="386"/>
    </location>
</feature>